<evidence type="ECO:0000313" key="1">
    <source>
        <dbReference type="EMBL" id="CAL7952322.1"/>
    </source>
</evidence>
<proteinExistence type="predicted"/>
<evidence type="ECO:0008006" key="3">
    <source>
        <dbReference type="Google" id="ProtNLM"/>
    </source>
</evidence>
<name>A0ABP1PHC4_XYLVO</name>
<dbReference type="Proteomes" id="UP001642520">
    <property type="component" value="Unassembled WGS sequence"/>
</dbReference>
<accession>A0ABP1PHC4</accession>
<gene>
    <name evidence="1" type="ORF">XYLVIOL_LOCUS11006</name>
</gene>
<sequence length="252" mass="28382">MSGNVKCESPVSFPIKPPGQTKVWKVIEIKVPKSATPIKFSIQEVPEDRYEEIVEYMCKYFIVDEPICKSFNGINDPEFVEDFRQFWKEFIKHGLTVAAFVENPNGGKPIIAAVNMLALSLKEDDMELDALKTEKGQRLMTVLVNLSKEANIYEKYGVDRYMSAFGLSVHPFYRGAALGAHLLNARTDIGREYKISVTSTAFTSPISQKLAARCGFETVAEKNFNEFVDEDGNEILPGIESKCLKIMAKKLY</sequence>
<dbReference type="PANTHER" id="PTHR20905">
    <property type="entry name" value="N-ACETYLTRANSFERASE-RELATED"/>
    <property type="match status" value="1"/>
</dbReference>
<reference evidence="1 2" key="1">
    <citation type="submission" date="2024-08" db="EMBL/GenBank/DDBJ databases">
        <authorList>
            <person name="Will J Nash"/>
            <person name="Angela Man"/>
            <person name="Seanna McTaggart"/>
            <person name="Kendall Baker"/>
            <person name="Tom Barker"/>
            <person name="Leah Catchpole"/>
            <person name="Alex Durrant"/>
            <person name="Karim Gharbi"/>
            <person name="Naomi Irish"/>
            <person name="Gemy Kaithakottil"/>
            <person name="Debby Ku"/>
            <person name="Aaliyah Providence"/>
            <person name="Felix Shaw"/>
            <person name="David Swarbreck"/>
            <person name="Chris Watkins"/>
            <person name="Ann M. McCartney"/>
            <person name="Giulio Formenti"/>
            <person name="Alice Mouton"/>
            <person name="Noel Vella"/>
            <person name="Bjorn M von Reumont"/>
            <person name="Adriana Vella"/>
            <person name="Wilfried Haerty"/>
        </authorList>
    </citation>
    <scope>NUCLEOTIDE SEQUENCE [LARGE SCALE GENOMIC DNA]</scope>
</reference>
<comment type="caution">
    <text evidence="1">The sequence shown here is derived from an EMBL/GenBank/DDBJ whole genome shotgun (WGS) entry which is preliminary data.</text>
</comment>
<protein>
    <recommendedName>
        <fullName evidence="3">N-acetyltransferase domain-containing protein</fullName>
    </recommendedName>
</protein>
<evidence type="ECO:0000313" key="2">
    <source>
        <dbReference type="Proteomes" id="UP001642520"/>
    </source>
</evidence>
<organism evidence="1 2">
    <name type="scientific">Xylocopa violacea</name>
    <name type="common">Violet carpenter bee</name>
    <name type="synonym">Apis violacea</name>
    <dbReference type="NCBI Taxonomy" id="135666"/>
    <lineage>
        <taxon>Eukaryota</taxon>
        <taxon>Metazoa</taxon>
        <taxon>Ecdysozoa</taxon>
        <taxon>Arthropoda</taxon>
        <taxon>Hexapoda</taxon>
        <taxon>Insecta</taxon>
        <taxon>Pterygota</taxon>
        <taxon>Neoptera</taxon>
        <taxon>Endopterygota</taxon>
        <taxon>Hymenoptera</taxon>
        <taxon>Apocrita</taxon>
        <taxon>Aculeata</taxon>
        <taxon>Apoidea</taxon>
        <taxon>Anthophila</taxon>
        <taxon>Apidae</taxon>
        <taxon>Xylocopa</taxon>
        <taxon>Xylocopa</taxon>
    </lineage>
</organism>
<dbReference type="EMBL" id="CAXAJV020001301">
    <property type="protein sequence ID" value="CAL7952322.1"/>
    <property type="molecule type" value="Genomic_DNA"/>
</dbReference>
<keyword evidence="2" id="KW-1185">Reference proteome</keyword>
<dbReference type="PANTHER" id="PTHR20905:SF32">
    <property type="entry name" value="ARYLALKYLAMINE N-ACETYLTRANSFERASE-LIKE 7, ISOFORM A"/>
    <property type="match status" value="1"/>
</dbReference>
<dbReference type="InterPro" id="IPR016181">
    <property type="entry name" value="Acyl_CoA_acyltransferase"/>
</dbReference>
<dbReference type="Gene3D" id="3.40.630.30">
    <property type="match status" value="1"/>
</dbReference>
<dbReference type="SUPFAM" id="SSF55729">
    <property type="entry name" value="Acyl-CoA N-acyltransferases (Nat)"/>
    <property type="match status" value="1"/>
</dbReference>